<sequence length="292" mass="32879">MGQDREERRQVSCRQGAGQRPQVHGLPVNYRHAFHAGSAADVLKHVVLLETLDLVLQKPKPLFVLDTHAGEGLYRLQPEGEADEGIRRLWGRRGEWPILGGYFEAVGRFNGTRLRDYPGSPLLISERLRPEDRLVAVEEASGAHAALQQVLRSPHSQIFLGNGYHALKALLPPRERRGVILIDPPYERVTERSTLLTGLKTALQRFRQGIYLIWYPIKDKRDAERLVAVLSALGDHLCVELLTWPADVKSRLNGSGLLILNPPYGLKKRLGEVVPTLAQILTRDGTPRYRVR</sequence>
<proteinExistence type="inferred from homology"/>
<dbReference type="AlphaFoldDB" id="A0A368HGN1"/>
<evidence type="ECO:0000256" key="1">
    <source>
        <dbReference type="HAMAP-Rule" id="MF_00934"/>
    </source>
</evidence>
<dbReference type="PANTHER" id="PTHR37426">
    <property type="entry name" value="RIBOSOMAL RNA LARGE SUBUNIT METHYLTRANSFERASE J"/>
    <property type="match status" value="1"/>
</dbReference>
<feature type="binding site" evidence="1">
    <location>
        <position position="68"/>
    </location>
    <ligand>
        <name>S-adenosyl-L-methionine</name>
        <dbReference type="ChEBI" id="CHEBI:59789"/>
    </ligand>
</feature>
<feature type="compositionally biased region" description="Basic and acidic residues" evidence="2">
    <location>
        <begin position="1"/>
        <end position="10"/>
    </location>
</feature>
<dbReference type="Proteomes" id="UP000253250">
    <property type="component" value="Unassembled WGS sequence"/>
</dbReference>
<keyword evidence="1 3" id="KW-0489">Methyltransferase</keyword>
<organism evidence="3 4">
    <name type="scientific">Acidiferrobacter thiooxydans</name>
    <dbReference type="NCBI Taxonomy" id="163359"/>
    <lineage>
        <taxon>Bacteria</taxon>
        <taxon>Pseudomonadati</taxon>
        <taxon>Pseudomonadota</taxon>
        <taxon>Gammaproteobacteria</taxon>
        <taxon>Acidiferrobacterales</taxon>
        <taxon>Acidiferrobacteraceae</taxon>
        <taxon>Acidiferrobacter</taxon>
    </lineage>
</organism>
<dbReference type="SUPFAM" id="SSF53335">
    <property type="entry name" value="S-adenosyl-L-methionine-dependent methyltransferases"/>
    <property type="match status" value="1"/>
</dbReference>
<dbReference type="Gene3D" id="3.40.50.150">
    <property type="entry name" value="Vaccinia Virus protein VP39"/>
    <property type="match status" value="1"/>
</dbReference>
<comment type="function">
    <text evidence="1">Specifically methylates the adenine in position 2030 of 23S rRNA.</text>
</comment>
<dbReference type="GO" id="GO:0036307">
    <property type="term" value="F:23S rRNA (adenine(2030)-N(6))-methyltransferase activity"/>
    <property type="evidence" value="ECO:0007669"/>
    <property type="project" value="UniProtKB-UniRule"/>
</dbReference>
<feature type="region of interest" description="Disordered" evidence="2">
    <location>
        <begin position="1"/>
        <end position="22"/>
    </location>
</feature>
<dbReference type="InterPro" id="IPR007473">
    <property type="entry name" value="RlmJ"/>
</dbReference>
<protein>
    <recommendedName>
        <fullName evidence="1">Ribosomal RNA large subunit methyltransferase J</fullName>
        <ecNumber evidence="1">2.1.1.266</ecNumber>
    </recommendedName>
    <alternativeName>
        <fullName evidence="1">23S rRNA (adenine(2030)-N6)-methyltransferase</fullName>
    </alternativeName>
    <alternativeName>
        <fullName evidence="1">23S rRNA m6A2030 methyltransferase</fullName>
    </alternativeName>
</protein>
<keyword evidence="1" id="KW-0694">RNA-binding</keyword>
<dbReference type="GO" id="GO:0003723">
    <property type="term" value="F:RNA binding"/>
    <property type="evidence" value="ECO:0007669"/>
    <property type="project" value="UniProtKB-UniRule"/>
</dbReference>
<dbReference type="GO" id="GO:0070475">
    <property type="term" value="P:rRNA base methylation"/>
    <property type="evidence" value="ECO:0007669"/>
    <property type="project" value="UniProtKB-UniRule"/>
</dbReference>
<keyword evidence="4" id="KW-1185">Reference proteome</keyword>
<dbReference type="GO" id="GO:0005829">
    <property type="term" value="C:cytosol"/>
    <property type="evidence" value="ECO:0007669"/>
    <property type="project" value="TreeGrafter"/>
</dbReference>
<feature type="binding site" evidence="1">
    <location>
        <begin position="162"/>
        <end position="163"/>
    </location>
    <ligand>
        <name>S-adenosyl-L-methionine</name>
        <dbReference type="ChEBI" id="CHEBI:59789"/>
    </ligand>
</feature>
<gene>
    <name evidence="1" type="primary">rlmJ</name>
    <name evidence="3" type="ORF">C4900_01795</name>
</gene>
<feature type="binding site" evidence="1">
    <location>
        <position position="138"/>
    </location>
    <ligand>
        <name>S-adenosyl-L-methionine</name>
        <dbReference type="ChEBI" id="CHEBI:59789"/>
    </ligand>
</feature>
<reference evidence="3 4" key="1">
    <citation type="submission" date="2018-02" db="EMBL/GenBank/DDBJ databases">
        <title>Insights into the biology of acidophilic members of the Acidiferrobacteraceae family derived from comparative genomic analyses.</title>
        <authorList>
            <person name="Issotta F."/>
            <person name="Thyssen C."/>
            <person name="Mena C."/>
            <person name="Moya A."/>
            <person name="Bellenberg S."/>
            <person name="Sproer C."/>
            <person name="Covarrubias P.C."/>
            <person name="Sand W."/>
            <person name="Quatrini R."/>
            <person name="Vera M."/>
        </authorList>
    </citation>
    <scope>NUCLEOTIDE SEQUENCE [LARGE SCALE GENOMIC DNA]</scope>
    <source>
        <strain evidence="4">m-1</strain>
    </source>
</reference>
<dbReference type="EC" id="2.1.1.266" evidence="1"/>
<feature type="active site" description="Proton acceptor" evidence="1">
    <location>
        <position position="183"/>
    </location>
</feature>
<comment type="subunit">
    <text evidence="1">Monomer.</text>
</comment>
<feature type="binding site" evidence="1">
    <location>
        <position position="183"/>
    </location>
    <ligand>
        <name>S-adenosyl-L-methionine</name>
        <dbReference type="ChEBI" id="CHEBI:59789"/>
    </ligand>
</feature>
<feature type="binding site" evidence="1">
    <location>
        <position position="45"/>
    </location>
    <ligand>
        <name>S-adenosyl-L-methionine</name>
        <dbReference type="ChEBI" id="CHEBI:59789"/>
    </ligand>
</feature>
<feature type="binding site" evidence="1">
    <location>
        <position position="120"/>
    </location>
    <ligand>
        <name>S-adenosyl-L-methionine</name>
        <dbReference type="ChEBI" id="CHEBI:59789"/>
    </ligand>
</feature>
<keyword evidence="1 3" id="KW-0808">Transferase</keyword>
<dbReference type="InterPro" id="IPR029063">
    <property type="entry name" value="SAM-dependent_MTases_sf"/>
</dbReference>
<keyword evidence="1" id="KW-0949">S-adenosyl-L-methionine</keyword>
<comment type="catalytic activity">
    <reaction evidence="1">
        <text>adenosine(2030) in 23S rRNA + S-adenosyl-L-methionine = N(6)-methyladenosine(2030) in 23S rRNA + S-adenosyl-L-homocysteine + H(+)</text>
        <dbReference type="Rhea" id="RHEA:43736"/>
        <dbReference type="Rhea" id="RHEA-COMP:10668"/>
        <dbReference type="Rhea" id="RHEA-COMP:10669"/>
        <dbReference type="ChEBI" id="CHEBI:15378"/>
        <dbReference type="ChEBI" id="CHEBI:57856"/>
        <dbReference type="ChEBI" id="CHEBI:59789"/>
        <dbReference type="ChEBI" id="CHEBI:74411"/>
        <dbReference type="ChEBI" id="CHEBI:74449"/>
        <dbReference type="EC" id="2.1.1.266"/>
    </reaction>
</comment>
<feature type="site" description="Interaction with substrate rRNA" evidence="1">
    <location>
        <position position="30"/>
    </location>
</feature>
<dbReference type="EMBL" id="PSYR01000001">
    <property type="protein sequence ID" value="RCN58552.1"/>
    <property type="molecule type" value="Genomic_DNA"/>
</dbReference>
<name>A0A368HGN1_9GAMM</name>
<keyword evidence="1" id="KW-0698">rRNA processing</keyword>
<evidence type="ECO:0000256" key="2">
    <source>
        <dbReference type="SAM" id="MobiDB-lite"/>
    </source>
</evidence>
<dbReference type="Pfam" id="PF04378">
    <property type="entry name" value="RsmJ"/>
    <property type="match status" value="1"/>
</dbReference>
<dbReference type="OrthoDB" id="9791274at2"/>
<evidence type="ECO:0000313" key="3">
    <source>
        <dbReference type="EMBL" id="RCN58552.1"/>
    </source>
</evidence>
<dbReference type="PANTHER" id="PTHR37426:SF1">
    <property type="entry name" value="RIBOSOMAL RNA LARGE SUBUNIT METHYLTRANSFERASE J"/>
    <property type="match status" value="1"/>
</dbReference>
<evidence type="ECO:0000313" key="4">
    <source>
        <dbReference type="Proteomes" id="UP000253250"/>
    </source>
</evidence>
<comment type="similarity">
    <text evidence="1">Belongs to the RlmJ family.</text>
</comment>
<comment type="caution">
    <text evidence="3">The sequence shown here is derived from an EMBL/GenBank/DDBJ whole genome shotgun (WGS) entry which is preliminary data.</text>
</comment>
<accession>A0A368HGN1</accession>
<dbReference type="HAMAP" id="MF_00934">
    <property type="entry name" value="23SrRNA_methyltr_J"/>
    <property type="match status" value="1"/>
</dbReference>